<dbReference type="InParanoid" id="A8NK78"/>
<dbReference type="HOGENOM" id="CLU_1310041_0_0_1"/>
<gene>
    <name evidence="1" type="ORF">CC1G_02108</name>
</gene>
<accession>A8NK78</accession>
<organism evidence="1 2">
    <name type="scientific">Coprinopsis cinerea (strain Okayama-7 / 130 / ATCC MYA-4618 / FGSC 9003)</name>
    <name type="common">Inky cap fungus</name>
    <name type="synonym">Hormographiella aspergillata</name>
    <dbReference type="NCBI Taxonomy" id="240176"/>
    <lineage>
        <taxon>Eukaryota</taxon>
        <taxon>Fungi</taxon>
        <taxon>Dikarya</taxon>
        <taxon>Basidiomycota</taxon>
        <taxon>Agaricomycotina</taxon>
        <taxon>Agaricomycetes</taxon>
        <taxon>Agaricomycetidae</taxon>
        <taxon>Agaricales</taxon>
        <taxon>Agaricineae</taxon>
        <taxon>Psathyrellaceae</taxon>
        <taxon>Coprinopsis</taxon>
    </lineage>
</organism>
<dbReference type="AlphaFoldDB" id="A8NK78"/>
<dbReference type="EMBL" id="AACS02000010">
    <property type="protein sequence ID" value="EAU87349.2"/>
    <property type="molecule type" value="Genomic_DNA"/>
</dbReference>
<sequence length="208" mass="23002">MSATNKTTVTRFENSGLLELLNKPSLHVLQYGSIYLGMRRIEPRLGTWALVLRQPNSPSSLIFYISATACTPVGGAADQPPRYMYSLKSKGAILSKLAVVDEAGNVEKEIIDPAVLELAPHLSPIRSVCVTYFEVRQILEIHMALEKALKNAVRVNTEPEWVVSQRWVEQALLALQSAGFATSIVERRDLNRALGKLTVGDDVLLNFL</sequence>
<dbReference type="VEuPathDB" id="FungiDB:CC1G_02108"/>
<dbReference type="RefSeq" id="XP_001834372.2">
    <property type="nucleotide sequence ID" value="XM_001834320.2"/>
</dbReference>
<name>A8NK78_COPC7</name>
<dbReference type="Proteomes" id="UP000001861">
    <property type="component" value="Unassembled WGS sequence"/>
</dbReference>
<keyword evidence="2" id="KW-1185">Reference proteome</keyword>
<dbReference type="KEGG" id="cci:CC1G_02108"/>
<proteinExistence type="predicted"/>
<comment type="caution">
    <text evidence="1">The sequence shown here is derived from an EMBL/GenBank/DDBJ whole genome shotgun (WGS) entry which is preliminary data.</text>
</comment>
<evidence type="ECO:0000313" key="1">
    <source>
        <dbReference type="EMBL" id="EAU87349.2"/>
    </source>
</evidence>
<evidence type="ECO:0000313" key="2">
    <source>
        <dbReference type="Proteomes" id="UP000001861"/>
    </source>
</evidence>
<dbReference type="GeneID" id="6010886"/>
<protein>
    <submittedName>
        <fullName evidence="1">Uncharacterized protein</fullName>
    </submittedName>
</protein>
<reference evidence="1 2" key="1">
    <citation type="journal article" date="2010" name="Proc. Natl. Acad. Sci. U.S.A.">
        <title>Insights into evolution of multicellular fungi from the assembled chromosomes of the mushroom Coprinopsis cinerea (Coprinus cinereus).</title>
        <authorList>
            <person name="Stajich J.E."/>
            <person name="Wilke S.K."/>
            <person name="Ahren D."/>
            <person name="Au C.H."/>
            <person name="Birren B.W."/>
            <person name="Borodovsky M."/>
            <person name="Burns C."/>
            <person name="Canback B."/>
            <person name="Casselton L.A."/>
            <person name="Cheng C.K."/>
            <person name="Deng J."/>
            <person name="Dietrich F.S."/>
            <person name="Fargo D.C."/>
            <person name="Farman M.L."/>
            <person name="Gathman A.C."/>
            <person name="Goldberg J."/>
            <person name="Guigo R."/>
            <person name="Hoegger P.J."/>
            <person name="Hooker J.B."/>
            <person name="Huggins A."/>
            <person name="James T.Y."/>
            <person name="Kamada T."/>
            <person name="Kilaru S."/>
            <person name="Kodira C."/>
            <person name="Kues U."/>
            <person name="Kupfer D."/>
            <person name="Kwan H.S."/>
            <person name="Lomsadze A."/>
            <person name="Li W."/>
            <person name="Lilly W.W."/>
            <person name="Ma L.J."/>
            <person name="Mackey A.J."/>
            <person name="Manning G."/>
            <person name="Martin F."/>
            <person name="Muraguchi H."/>
            <person name="Natvig D.O."/>
            <person name="Palmerini H."/>
            <person name="Ramesh M.A."/>
            <person name="Rehmeyer C.J."/>
            <person name="Roe B.A."/>
            <person name="Shenoy N."/>
            <person name="Stanke M."/>
            <person name="Ter-Hovhannisyan V."/>
            <person name="Tunlid A."/>
            <person name="Velagapudi R."/>
            <person name="Vision T.J."/>
            <person name="Zeng Q."/>
            <person name="Zolan M.E."/>
            <person name="Pukkila P.J."/>
        </authorList>
    </citation>
    <scope>NUCLEOTIDE SEQUENCE [LARGE SCALE GENOMIC DNA]</scope>
    <source>
        <strain evidence="2">Okayama-7 / 130 / ATCC MYA-4618 / FGSC 9003</strain>
    </source>
</reference>